<sequence>MLPNSVGSTTCSKRHLPPRRSRCGAAPTSFRTEDSPPKPLWHLSSRLPPSPLSLSPIPHLPRFHRPLPPPRPTLRSRRGYPGTQPVSLSLQCLPAQPHPTPSTPCAVPSSTSEGGDPVRESSLVFLRRIAPQPPHLLHV</sequence>
<reference evidence="2" key="1">
    <citation type="submission" date="2014-09" db="EMBL/GenBank/DDBJ databases">
        <authorList>
            <person name="Magalhaes I.L.F."/>
            <person name="Oliveira U."/>
            <person name="Santos F.R."/>
            <person name="Vidigal T.H.D.A."/>
            <person name="Brescovit A.D."/>
            <person name="Santos A.J."/>
        </authorList>
    </citation>
    <scope>NUCLEOTIDE SEQUENCE</scope>
    <source>
        <tissue evidence="2">Shoot tissue taken approximately 20 cm above the soil surface</tissue>
    </source>
</reference>
<evidence type="ECO:0000256" key="1">
    <source>
        <dbReference type="SAM" id="MobiDB-lite"/>
    </source>
</evidence>
<dbReference type="AlphaFoldDB" id="A0A0A9E5J4"/>
<feature type="compositionally biased region" description="Basic residues" evidence="1">
    <location>
        <begin position="12"/>
        <end position="22"/>
    </location>
</feature>
<protein>
    <submittedName>
        <fullName evidence="2">Uncharacterized protein</fullName>
    </submittedName>
</protein>
<organism evidence="2">
    <name type="scientific">Arundo donax</name>
    <name type="common">Giant reed</name>
    <name type="synonym">Donax arundinaceus</name>
    <dbReference type="NCBI Taxonomy" id="35708"/>
    <lineage>
        <taxon>Eukaryota</taxon>
        <taxon>Viridiplantae</taxon>
        <taxon>Streptophyta</taxon>
        <taxon>Embryophyta</taxon>
        <taxon>Tracheophyta</taxon>
        <taxon>Spermatophyta</taxon>
        <taxon>Magnoliopsida</taxon>
        <taxon>Liliopsida</taxon>
        <taxon>Poales</taxon>
        <taxon>Poaceae</taxon>
        <taxon>PACMAD clade</taxon>
        <taxon>Arundinoideae</taxon>
        <taxon>Arundineae</taxon>
        <taxon>Arundo</taxon>
    </lineage>
</organism>
<feature type="compositionally biased region" description="Polar residues" evidence="1">
    <location>
        <begin position="1"/>
        <end position="11"/>
    </location>
</feature>
<dbReference type="EMBL" id="GBRH01204770">
    <property type="protein sequence ID" value="JAD93125.1"/>
    <property type="molecule type" value="Transcribed_RNA"/>
</dbReference>
<evidence type="ECO:0000313" key="2">
    <source>
        <dbReference type="EMBL" id="JAD93125.1"/>
    </source>
</evidence>
<feature type="compositionally biased region" description="Low complexity" evidence="1">
    <location>
        <begin position="40"/>
        <end position="57"/>
    </location>
</feature>
<feature type="region of interest" description="Disordered" evidence="1">
    <location>
        <begin position="1"/>
        <end position="118"/>
    </location>
</feature>
<accession>A0A0A9E5J4</accession>
<name>A0A0A9E5J4_ARUDO</name>
<reference evidence="2" key="2">
    <citation type="journal article" date="2015" name="Data Brief">
        <title>Shoot transcriptome of the giant reed, Arundo donax.</title>
        <authorList>
            <person name="Barrero R.A."/>
            <person name="Guerrero F.D."/>
            <person name="Moolhuijzen P."/>
            <person name="Goolsby J.A."/>
            <person name="Tidwell J."/>
            <person name="Bellgard S.E."/>
            <person name="Bellgard M.I."/>
        </authorList>
    </citation>
    <scope>NUCLEOTIDE SEQUENCE</scope>
    <source>
        <tissue evidence="2">Shoot tissue taken approximately 20 cm above the soil surface</tissue>
    </source>
</reference>
<proteinExistence type="predicted"/>